<accession>D8TX77</accession>
<dbReference type="AlphaFoldDB" id="D8TX77"/>
<dbReference type="EMBL" id="GL378342">
    <property type="protein sequence ID" value="EFJ47860.1"/>
    <property type="molecule type" value="Genomic_DNA"/>
</dbReference>
<proteinExistence type="predicted"/>
<sequence>MDRESDLPEVMANIPWPVIRCNNLTSEHFKSAESGVQTPLGDRCDCNDVERSFAAAPDSESFIWERSNISGLGTAAAPPFRVGAFARMASSSSKMATPASPLDAFLPLNLTRRGIAGNRFASAAVLSAHVYDDEMAAGEAVAPNKRRMVMKSSTTISLTPGKVATGGAAHHNDAAIAAVASASTATAAGPPLSNSSSNRSSHRVCFQYPQHGSGRGSGGYGGPAGDADGGGGWGGMSQAQRQPPSQDNLAGVNAIELALHAQQLVSWLAQAQDVIKTLVRFEERLIEEILQQPRVMTCNFETFKAAGRQQAADVSSPTKAAGTTMHYDKQQQRRRQAMVMQLAQRPARTRVCIYCG</sequence>
<dbReference type="RefSeq" id="XP_002950966.1">
    <property type="nucleotide sequence ID" value="XM_002950920.1"/>
</dbReference>
<evidence type="ECO:0000313" key="2">
    <source>
        <dbReference type="EMBL" id="EFJ47860.1"/>
    </source>
</evidence>
<dbReference type="GeneID" id="9615228"/>
<dbReference type="Proteomes" id="UP000001058">
    <property type="component" value="Unassembled WGS sequence"/>
</dbReference>
<feature type="compositionally biased region" description="Gly residues" evidence="1">
    <location>
        <begin position="213"/>
        <end position="235"/>
    </location>
</feature>
<feature type="compositionally biased region" description="Polar residues" evidence="1">
    <location>
        <begin position="237"/>
        <end position="248"/>
    </location>
</feature>
<keyword evidence="3" id="KW-1185">Reference proteome</keyword>
<protein>
    <submittedName>
        <fullName evidence="2">Uncharacterized protein</fullName>
    </submittedName>
</protein>
<dbReference type="KEGG" id="vcn:VOLCADRAFT_91491"/>
<evidence type="ECO:0000256" key="1">
    <source>
        <dbReference type="SAM" id="MobiDB-lite"/>
    </source>
</evidence>
<organism evidence="3">
    <name type="scientific">Volvox carteri f. nagariensis</name>
    <dbReference type="NCBI Taxonomy" id="3068"/>
    <lineage>
        <taxon>Eukaryota</taxon>
        <taxon>Viridiplantae</taxon>
        <taxon>Chlorophyta</taxon>
        <taxon>core chlorophytes</taxon>
        <taxon>Chlorophyceae</taxon>
        <taxon>CS clade</taxon>
        <taxon>Chlamydomonadales</taxon>
        <taxon>Volvocaceae</taxon>
        <taxon>Volvox</taxon>
    </lineage>
</organism>
<dbReference type="InParanoid" id="D8TX77"/>
<evidence type="ECO:0000313" key="3">
    <source>
        <dbReference type="Proteomes" id="UP000001058"/>
    </source>
</evidence>
<gene>
    <name evidence="2" type="ORF">VOLCADRAFT_91491</name>
</gene>
<feature type="region of interest" description="Disordered" evidence="1">
    <location>
        <begin position="212"/>
        <end position="248"/>
    </location>
</feature>
<reference evidence="2 3" key="1">
    <citation type="journal article" date="2010" name="Science">
        <title>Genomic analysis of organismal complexity in the multicellular green alga Volvox carteri.</title>
        <authorList>
            <person name="Prochnik S.E."/>
            <person name="Umen J."/>
            <person name="Nedelcu A.M."/>
            <person name="Hallmann A."/>
            <person name="Miller S.M."/>
            <person name="Nishii I."/>
            <person name="Ferris P."/>
            <person name="Kuo A."/>
            <person name="Mitros T."/>
            <person name="Fritz-Laylin L.K."/>
            <person name="Hellsten U."/>
            <person name="Chapman J."/>
            <person name="Simakov O."/>
            <person name="Rensing S.A."/>
            <person name="Terry A."/>
            <person name="Pangilinan J."/>
            <person name="Kapitonov V."/>
            <person name="Jurka J."/>
            <person name="Salamov A."/>
            <person name="Shapiro H."/>
            <person name="Schmutz J."/>
            <person name="Grimwood J."/>
            <person name="Lindquist E."/>
            <person name="Lucas S."/>
            <person name="Grigoriev I.V."/>
            <person name="Schmitt R."/>
            <person name="Kirk D."/>
            <person name="Rokhsar D.S."/>
        </authorList>
    </citation>
    <scope>NUCLEOTIDE SEQUENCE [LARGE SCALE GENOMIC DNA]</scope>
    <source>
        <strain evidence="3">f. Nagariensis / Eve</strain>
    </source>
</reference>
<name>D8TX77_VOLCA</name>